<evidence type="ECO:0000313" key="3">
    <source>
        <dbReference type="Proteomes" id="UP000013776"/>
    </source>
</evidence>
<feature type="region of interest" description="Disordered" evidence="1">
    <location>
        <begin position="82"/>
        <end position="114"/>
    </location>
</feature>
<accession>R4XAU9</accession>
<keyword evidence="3" id="KW-1185">Reference proteome</keyword>
<organism evidence="2 3">
    <name type="scientific">Taphrina deformans (strain PYCC 5710 / ATCC 11124 / CBS 356.35 / IMI 108563 / JCM 9778 / NBRC 8474)</name>
    <name type="common">Peach leaf curl fungus</name>
    <name type="synonym">Lalaria deformans</name>
    <dbReference type="NCBI Taxonomy" id="1097556"/>
    <lineage>
        <taxon>Eukaryota</taxon>
        <taxon>Fungi</taxon>
        <taxon>Dikarya</taxon>
        <taxon>Ascomycota</taxon>
        <taxon>Taphrinomycotina</taxon>
        <taxon>Taphrinomycetes</taxon>
        <taxon>Taphrinales</taxon>
        <taxon>Taphrinaceae</taxon>
        <taxon>Taphrina</taxon>
    </lineage>
</organism>
<dbReference type="Proteomes" id="UP000013776">
    <property type="component" value="Unassembled WGS sequence"/>
</dbReference>
<proteinExistence type="predicted"/>
<sequence>MDATCDRFFQTRIERIVIPTQYSMKMRHSLLTFLVLCSNQVLGLAAESSKNPKVYTPIALEFDKEYSIADLEQLFAQNDQQGLPKQQDAKLQHNRQKRSEPYTRATYPNPVPANHGTLPVLSDLTAVKLYSDCPINHSDVIEFQVGARYNGKWTDFVPIQNIESMGKTELSMTQGDIIQAEVPIFHRACRAERPDYMCAYYYKVTLQATAKLKNTQNVLHVTAWPGSAEDISKRPVVYETCRKIKKGERPTCPPISANVCKFSNLIIDEA</sequence>
<name>R4XAU9_TAPDE</name>
<evidence type="ECO:0000256" key="1">
    <source>
        <dbReference type="SAM" id="MobiDB-lite"/>
    </source>
</evidence>
<dbReference type="VEuPathDB" id="FungiDB:TAPDE_001221"/>
<evidence type="ECO:0000313" key="2">
    <source>
        <dbReference type="EMBL" id="CCG81448.1"/>
    </source>
</evidence>
<comment type="caution">
    <text evidence="2">The sequence shown here is derived from an EMBL/GenBank/DDBJ whole genome shotgun (WGS) entry which is preliminary data.</text>
</comment>
<protein>
    <submittedName>
        <fullName evidence="2">Uncharacterized protein</fullName>
    </submittedName>
</protein>
<reference evidence="2 3" key="1">
    <citation type="journal article" date="2013" name="MBio">
        <title>Genome sequencing of the plant pathogen Taphrina deformans, the causal agent of peach leaf curl.</title>
        <authorList>
            <person name="Cisse O.H."/>
            <person name="Almeida J.M.G.C.F."/>
            <person name="Fonseca A."/>
            <person name="Kumar A.A."/>
            <person name="Salojaervi J."/>
            <person name="Overmyer K."/>
            <person name="Hauser P.M."/>
            <person name="Pagni M."/>
        </authorList>
    </citation>
    <scope>NUCLEOTIDE SEQUENCE [LARGE SCALE GENOMIC DNA]</scope>
    <source>
        <strain evidence="3">PYCC 5710 / ATCC 11124 / CBS 356.35 / IMI 108563 / JCM 9778 / NBRC 8474</strain>
    </source>
</reference>
<dbReference type="EMBL" id="CAHR02000039">
    <property type="protein sequence ID" value="CCG81448.1"/>
    <property type="molecule type" value="Genomic_DNA"/>
</dbReference>
<feature type="compositionally biased region" description="Basic and acidic residues" evidence="1">
    <location>
        <begin position="87"/>
        <end position="101"/>
    </location>
</feature>
<dbReference type="AlphaFoldDB" id="R4XAU9"/>
<gene>
    <name evidence="2" type="ORF">TAPDE_001221</name>
</gene>